<dbReference type="PROSITE" id="PS51194">
    <property type="entry name" value="HELICASE_CTER"/>
    <property type="match status" value="1"/>
</dbReference>
<dbReference type="SMART" id="SM00490">
    <property type="entry name" value="HELICc"/>
    <property type="match status" value="1"/>
</dbReference>
<comment type="caution">
    <text evidence="3">The sequence shown here is derived from an EMBL/GenBank/DDBJ whole genome shotgun (WGS) entry which is preliminary data.</text>
</comment>
<dbReference type="Proteomes" id="UP001152795">
    <property type="component" value="Unassembled WGS sequence"/>
</dbReference>
<organism evidence="3 4">
    <name type="scientific">Paramuricea clavata</name>
    <name type="common">Red gorgonian</name>
    <name type="synonym">Violescent sea-whip</name>
    <dbReference type="NCBI Taxonomy" id="317549"/>
    <lineage>
        <taxon>Eukaryota</taxon>
        <taxon>Metazoa</taxon>
        <taxon>Cnidaria</taxon>
        <taxon>Anthozoa</taxon>
        <taxon>Octocorallia</taxon>
        <taxon>Malacalcyonacea</taxon>
        <taxon>Plexauridae</taxon>
        <taxon>Paramuricea</taxon>
    </lineage>
</organism>
<accession>A0A6S7HVQ6</accession>
<proteinExistence type="predicted"/>
<evidence type="ECO:0000313" key="3">
    <source>
        <dbReference type="EMBL" id="CAB4008123.1"/>
    </source>
</evidence>
<evidence type="ECO:0000256" key="2">
    <source>
        <dbReference type="SAM" id="MobiDB-lite"/>
    </source>
</evidence>
<dbReference type="AlphaFoldDB" id="A0A6S7HVQ6"/>
<feature type="compositionally biased region" description="Polar residues" evidence="2">
    <location>
        <begin position="369"/>
        <end position="385"/>
    </location>
</feature>
<dbReference type="GO" id="GO:0005524">
    <property type="term" value="F:ATP binding"/>
    <property type="evidence" value="ECO:0007669"/>
    <property type="project" value="InterPro"/>
</dbReference>
<dbReference type="GO" id="GO:0016787">
    <property type="term" value="F:hydrolase activity"/>
    <property type="evidence" value="ECO:0007669"/>
    <property type="project" value="UniProtKB-KW"/>
</dbReference>
<dbReference type="PANTHER" id="PTHR45766">
    <property type="entry name" value="DNA ANNEALING HELICASE AND ENDONUCLEASE ZRANB3 FAMILY MEMBER"/>
    <property type="match status" value="1"/>
</dbReference>
<dbReference type="Gene3D" id="3.40.50.10810">
    <property type="entry name" value="Tandem AAA-ATPase domain"/>
    <property type="match status" value="1"/>
</dbReference>
<dbReference type="InterPro" id="IPR027417">
    <property type="entry name" value="P-loop_NTPase"/>
</dbReference>
<dbReference type="InterPro" id="IPR049730">
    <property type="entry name" value="SNF2/RAD54-like_C"/>
</dbReference>
<dbReference type="SUPFAM" id="SSF52540">
    <property type="entry name" value="P-loop containing nucleoside triphosphate hydrolases"/>
    <property type="match status" value="1"/>
</dbReference>
<dbReference type="OrthoDB" id="605656at2759"/>
<feature type="compositionally biased region" description="Basic and acidic residues" evidence="2">
    <location>
        <begin position="351"/>
        <end position="368"/>
    </location>
</feature>
<dbReference type="CDD" id="cd18793">
    <property type="entry name" value="SF2_C_SNF"/>
    <property type="match status" value="1"/>
</dbReference>
<dbReference type="GO" id="GO:0006281">
    <property type="term" value="P:DNA repair"/>
    <property type="evidence" value="ECO:0007669"/>
    <property type="project" value="TreeGrafter"/>
</dbReference>
<reference evidence="3" key="1">
    <citation type="submission" date="2020-04" db="EMBL/GenBank/DDBJ databases">
        <authorList>
            <person name="Alioto T."/>
            <person name="Alioto T."/>
            <person name="Gomez Garrido J."/>
        </authorList>
    </citation>
    <scope>NUCLEOTIDE SEQUENCE</scope>
    <source>
        <strain evidence="3">A484AB</strain>
    </source>
</reference>
<gene>
    <name evidence="3" type="ORF">PACLA_8A077817</name>
</gene>
<dbReference type="EMBL" id="CACRXK020006028">
    <property type="protein sequence ID" value="CAB4008123.1"/>
    <property type="molecule type" value="Genomic_DNA"/>
</dbReference>
<dbReference type="InterPro" id="IPR001650">
    <property type="entry name" value="Helicase_C-like"/>
</dbReference>
<keyword evidence="1" id="KW-0378">Hydrolase</keyword>
<dbReference type="Gene3D" id="3.40.50.300">
    <property type="entry name" value="P-loop containing nucleotide triphosphate hydrolases"/>
    <property type="match status" value="1"/>
</dbReference>
<feature type="compositionally biased region" description="Polar residues" evidence="2">
    <location>
        <begin position="337"/>
        <end position="350"/>
    </location>
</feature>
<dbReference type="Pfam" id="PF00176">
    <property type="entry name" value="SNF2-rel_dom"/>
    <property type="match status" value="1"/>
</dbReference>
<sequence>MMPLLKASSHVILVSGTPALSRPSELHTQISAVNPKLFPSYHHYGIRYCAGVKNKFGWDYSGSSNMEELQLILEECIMIRRLKKLVLDQLPSKTREVVYLDPSLIKEKSLAGAEKELVMAKAKRRRSALLEYFNDTSSVKATAVREYIMDLLEGGHKLIVFAHHREMLDVISETLLKKKIEYIRIDGRTLSAKRQHLCDQFQRDTGTRAAVLSLTAANTGLTLTAATCVVFAELFWNPGALVQAEDRAYRIGQKNSVVVHYLLARKTADDYLWPLIQKKLDVLSEAGLNKEDFSDLDTKTFQDPKQRDLKDLFESMIEEFNDDDSFLEECLKDENCNTKSDGGTNSTGLNRSDKKKEKEKLWNERSDGGETSQTSSDYAERSQASLANDISEDWCDAGTNTTDYNASENKKGKAKLWSERGDGGEASQTSSGNAESSQTSLMNDVSEDWFDNIDNDDWDDIHFDALDSTMEPNAKRKRL</sequence>
<keyword evidence="4" id="KW-1185">Reference proteome</keyword>
<name>A0A6S7HVQ6_PARCT</name>
<feature type="compositionally biased region" description="Basic and acidic residues" evidence="2">
    <location>
        <begin position="408"/>
        <end position="423"/>
    </location>
</feature>
<evidence type="ECO:0000256" key="1">
    <source>
        <dbReference type="ARBA" id="ARBA00022801"/>
    </source>
</evidence>
<evidence type="ECO:0000313" key="4">
    <source>
        <dbReference type="Proteomes" id="UP001152795"/>
    </source>
</evidence>
<dbReference type="FunFam" id="3.40.50.300:FF:003021">
    <property type="entry name" value="Uncharacterized protein (Fragment)"/>
    <property type="match status" value="1"/>
</dbReference>
<protein>
    <submittedName>
        <fullName evidence="3">SWI SNF-related matrix-associated actin-dependent regulator of chromatin subfamily A 1</fullName>
    </submittedName>
</protein>
<dbReference type="GO" id="GO:0043596">
    <property type="term" value="C:nuclear replication fork"/>
    <property type="evidence" value="ECO:0007669"/>
    <property type="project" value="TreeGrafter"/>
</dbReference>
<feature type="region of interest" description="Disordered" evidence="2">
    <location>
        <begin position="400"/>
        <end position="442"/>
    </location>
</feature>
<feature type="region of interest" description="Disordered" evidence="2">
    <location>
        <begin position="337"/>
        <end position="385"/>
    </location>
</feature>
<dbReference type="PANTHER" id="PTHR45766:SF6">
    <property type="entry name" value="SWI_SNF-RELATED MATRIX-ASSOCIATED ACTIN-DEPENDENT REGULATOR OF CHROMATIN SUBFAMILY A-LIKE PROTEIN 1"/>
    <property type="match status" value="1"/>
</dbReference>
<dbReference type="Pfam" id="PF00271">
    <property type="entry name" value="Helicase_C"/>
    <property type="match status" value="1"/>
</dbReference>
<dbReference type="InterPro" id="IPR000330">
    <property type="entry name" value="SNF2_N"/>
</dbReference>
<dbReference type="InterPro" id="IPR038718">
    <property type="entry name" value="SNF2-like_sf"/>
</dbReference>
<feature type="compositionally biased region" description="Polar residues" evidence="2">
    <location>
        <begin position="426"/>
        <end position="442"/>
    </location>
</feature>
<dbReference type="GO" id="GO:0031297">
    <property type="term" value="P:replication fork processing"/>
    <property type="evidence" value="ECO:0007669"/>
    <property type="project" value="TreeGrafter"/>
</dbReference>